<dbReference type="PANTHER" id="PTHR10252">
    <property type="entry name" value="HISTONE-LIKE TRANSCRIPTION FACTOR CCAAT-RELATED"/>
    <property type="match status" value="1"/>
</dbReference>
<evidence type="ECO:0000256" key="3">
    <source>
        <dbReference type="SAM" id="MobiDB-lite"/>
    </source>
</evidence>
<feature type="region of interest" description="Disordered" evidence="3">
    <location>
        <begin position="17"/>
        <end position="85"/>
    </location>
</feature>
<dbReference type="GO" id="GO:0008622">
    <property type="term" value="C:epsilon DNA polymerase complex"/>
    <property type="evidence" value="ECO:0007669"/>
    <property type="project" value="TreeGrafter"/>
</dbReference>
<accession>A0A9P0HRR0</accession>
<comment type="subcellular location">
    <subcellularLocation>
        <location evidence="1">Nucleus</location>
    </subcellularLocation>
</comment>
<evidence type="ECO:0000313" key="5">
    <source>
        <dbReference type="EMBL" id="CAH1406537.1"/>
    </source>
</evidence>
<dbReference type="Pfam" id="PF00808">
    <property type="entry name" value="CBFD_NFYB_HMF"/>
    <property type="match status" value="1"/>
</dbReference>
<dbReference type="InterPro" id="IPR050568">
    <property type="entry name" value="Transcr_DNA_Rep_Reg"/>
</dbReference>
<dbReference type="InterPro" id="IPR003958">
    <property type="entry name" value="CBFA_NFYB_domain"/>
</dbReference>
<dbReference type="AlphaFoldDB" id="A0A9P0HRR0"/>
<dbReference type="PANTHER" id="PTHR10252:SF79">
    <property type="entry name" value="DNA POLYMERASE EPSILON SUBUNIT 4"/>
    <property type="match status" value="1"/>
</dbReference>
<gene>
    <name evidence="5" type="ORF">NEZAVI_LOCUS14451</name>
</gene>
<evidence type="ECO:0000256" key="2">
    <source>
        <dbReference type="ARBA" id="ARBA00023242"/>
    </source>
</evidence>
<keyword evidence="6" id="KW-1185">Reference proteome</keyword>
<dbReference type="CDD" id="cd22929">
    <property type="entry name" value="HFD_POLE4-like"/>
    <property type="match status" value="1"/>
</dbReference>
<feature type="compositionally biased region" description="Basic and acidic residues" evidence="3">
    <location>
        <begin position="31"/>
        <end position="45"/>
    </location>
</feature>
<evidence type="ECO:0000313" key="6">
    <source>
        <dbReference type="Proteomes" id="UP001152798"/>
    </source>
</evidence>
<dbReference type="Proteomes" id="UP001152798">
    <property type="component" value="Chromosome 6"/>
</dbReference>
<feature type="compositionally biased region" description="Basic and acidic residues" evidence="3">
    <location>
        <begin position="54"/>
        <end position="83"/>
    </location>
</feature>
<dbReference type="InterPro" id="IPR009072">
    <property type="entry name" value="Histone-fold"/>
</dbReference>
<dbReference type="GO" id="GO:0006261">
    <property type="term" value="P:DNA-templated DNA replication"/>
    <property type="evidence" value="ECO:0007669"/>
    <property type="project" value="TreeGrafter"/>
</dbReference>
<proteinExistence type="predicted"/>
<sequence>MDDDELLNSLLENELDSVKEASSKSSVEMEVDLRTDKLGNSERIDLNVSNLEADPSKDVEESESNADKKPPEKTSSKKEESTRYRPLHLPLARVKQIIKMDPDVHMAGSEAVFLIAKATELFIELLSKDAYAFTSSAKKKTIQKKDVDSAITNADALVFLDGALDF</sequence>
<keyword evidence="2" id="KW-0539">Nucleus</keyword>
<dbReference type="Gene3D" id="1.10.20.10">
    <property type="entry name" value="Histone, subunit A"/>
    <property type="match status" value="1"/>
</dbReference>
<protein>
    <recommendedName>
        <fullName evidence="4">Transcription factor CBF/NF-Y/archaeal histone domain-containing protein</fullName>
    </recommendedName>
</protein>
<dbReference type="OrthoDB" id="636685at2759"/>
<evidence type="ECO:0000259" key="4">
    <source>
        <dbReference type="Pfam" id="PF00808"/>
    </source>
</evidence>
<dbReference type="GO" id="GO:0046982">
    <property type="term" value="F:protein heterodimerization activity"/>
    <property type="evidence" value="ECO:0007669"/>
    <property type="project" value="InterPro"/>
</dbReference>
<name>A0A9P0HRR0_NEZVI</name>
<reference evidence="5" key="1">
    <citation type="submission" date="2022-01" db="EMBL/GenBank/DDBJ databases">
        <authorList>
            <person name="King R."/>
        </authorList>
    </citation>
    <scope>NUCLEOTIDE SEQUENCE</scope>
</reference>
<evidence type="ECO:0000256" key="1">
    <source>
        <dbReference type="ARBA" id="ARBA00004123"/>
    </source>
</evidence>
<dbReference type="EMBL" id="OV725082">
    <property type="protein sequence ID" value="CAH1406537.1"/>
    <property type="molecule type" value="Genomic_DNA"/>
</dbReference>
<feature type="domain" description="Transcription factor CBF/NF-Y/archaeal histone" evidence="4">
    <location>
        <begin position="88"/>
        <end position="151"/>
    </location>
</feature>
<organism evidence="5 6">
    <name type="scientific">Nezara viridula</name>
    <name type="common">Southern green stink bug</name>
    <name type="synonym">Cimex viridulus</name>
    <dbReference type="NCBI Taxonomy" id="85310"/>
    <lineage>
        <taxon>Eukaryota</taxon>
        <taxon>Metazoa</taxon>
        <taxon>Ecdysozoa</taxon>
        <taxon>Arthropoda</taxon>
        <taxon>Hexapoda</taxon>
        <taxon>Insecta</taxon>
        <taxon>Pterygota</taxon>
        <taxon>Neoptera</taxon>
        <taxon>Paraneoptera</taxon>
        <taxon>Hemiptera</taxon>
        <taxon>Heteroptera</taxon>
        <taxon>Panheteroptera</taxon>
        <taxon>Pentatomomorpha</taxon>
        <taxon>Pentatomoidea</taxon>
        <taxon>Pentatomidae</taxon>
        <taxon>Pentatominae</taxon>
        <taxon>Nezara</taxon>
    </lineage>
</organism>
<dbReference type="SUPFAM" id="SSF47113">
    <property type="entry name" value="Histone-fold"/>
    <property type="match status" value="1"/>
</dbReference>